<dbReference type="RefSeq" id="WP_317570471.1">
    <property type="nucleotide sequence ID" value="NZ_JAWLKA010000019.1"/>
</dbReference>
<dbReference type="SUPFAM" id="SSF53850">
    <property type="entry name" value="Periplasmic binding protein-like II"/>
    <property type="match status" value="1"/>
</dbReference>
<dbReference type="PROSITE" id="PS50931">
    <property type="entry name" value="HTH_LYSR"/>
    <property type="match status" value="1"/>
</dbReference>
<dbReference type="InterPro" id="IPR050950">
    <property type="entry name" value="HTH-type_LysR_regulators"/>
</dbReference>
<protein>
    <submittedName>
        <fullName evidence="7">LysR substrate-binding domain-containing protein</fullName>
    </submittedName>
</protein>
<accession>A0ABU4CLW4</accession>
<feature type="chain" id="PRO_5045057039" evidence="5">
    <location>
        <begin position="24"/>
        <end position="305"/>
    </location>
</feature>
<evidence type="ECO:0000256" key="4">
    <source>
        <dbReference type="ARBA" id="ARBA00023163"/>
    </source>
</evidence>
<organism evidence="7 8">
    <name type="scientific">Rhodococcus jostii</name>
    <dbReference type="NCBI Taxonomy" id="132919"/>
    <lineage>
        <taxon>Bacteria</taxon>
        <taxon>Bacillati</taxon>
        <taxon>Actinomycetota</taxon>
        <taxon>Actinomycetes</taxon>
        <taxon>Mycobacteriales</taxon>
        <taxon>Nocardiaceae</taxon>
        <taxon>Rhodococcus</taxon>
    </lineage>
</organism>
<dbReference type="InterPro" id="IPR000847">
    <property type="entry name" value="LysR_HTH_N"/>
</dbReference>
<evidence type="ECO:0000259" key="6">
    <source>
        <dbReference type="PROSITE" id="PS50931"/>
    </source>
</evidence>
<dbReference type="Proteomes" id="UP001185737">
    <property type="component" value="Unassembled WGS sequence"/>
</dbReference>
<comment type="similarity">
    <text evidence="1">Belongs to the LysR transcriptional regulatory family.</text>
</comment>
<evidence type="ECO:0000256" key="2">
    <source>
        <dbReference type="ARBA" id="ARBA00023015"/>
    </source>
</evidence>
<dbReference type="InterPro" id="IPR036390">
    <property type="entry name" value="WH_DNA-bd_sf"/>
</dbReference>
<dbReference type="SUPFAM" id="SSF46785">
    <property type="entry name" value="Winged helix' DNA-binding domain"/>
    <property type="match status" value="1"/>
</dbReference>
<evidence type="ECO:0000313" key="8">
    <source>
        <dbReference type="Proteomes" id="UP001185737"/>
    </source>
</evidence>
<keyword evidence="8" id="KW-1185">Reference proteome</keyword>
<sequence length="305" mass="32992">MPRFTLRQLAYFKAIAATGSISAAAAAESVSRSALTSALDTLEQSLRTQLFVRHKAHGVILTPTGERVLEMANALLQDAEQIEASIDQSRLTGSVAVGCFSSLGPTVVPTLFDALAAAHPGVTVRAYTESADRLMQLLLSGEIEIAIGYNTRLNRALHTVPLFGTRMHAIISADHPAADQQMLAATDLVEEPLILLDVPPSPDYVTNYFRELDLAPDIRHRFPSFEVVRSLVARGYGYSLFIQQPASGVSYEGVPVVARPLLPVPRMEQVGVAWPAGRRLSTNAKAAVDALRSHVSRIQPPDLYS</sequence>
<reference evidence="7 8" key="1">
    <citation type="submission" date="2023-10" db="EMBL/GenBank/DDBJ databases">
        <title>Development of a sustainable strategy for remediation of hydrocarbon-contaminated territories based on the waste exchange concept.</title>
        <authorList>
            <person name="Krivoruchko A."/>
        </authorList>
    </citation>
    <scope>NUCLEOTIDE SEQUENCE [LARGE SCALE GENOMIC DNA]</scope>
    <source>
        <strain evidence="7 8">IEGM 60</strain>
    </source>
</reference>
<evidence type="ECO:0000256" key="1">
    <source>
        <dbReference type="ARBA" id="ARBA00009437"/>
    </source>
</evidence>
<dbReference type="Gene3D" id="1.10.10.10">
    <property type="entry name" value="Winged helix-like DNA-binding domain superfamily/Winged helix DNA-binding domain"/>
    <property type="match status" value="1"/>
</dbReference>
<dbReference type="Gene3D" id="3.40.190.10">
    <property type="entry name" value="Periplasmic binding protein-like II"/>
    <property type="match status" value="2"/>
</dbReference>
<dbReference type="InterPro" id="IPR036388">
    <property type="entry name" value="WH-like_DNA-bd_sf"/>
</dbReference>
<evidence type="ECO:0000256" key="3">
    <source>
        <dbReference type="ARBA" id="ARBA00023125"/>
    </source>
</evidence>
<keyword evidence="2" id="KW-0805">Transcription regulation</keyword>
<feature type="domain" description="HTH lysR-type" evidence="6">
    <location>
        <begin position="4"/>
        <end position="62"/>
    </location>
</feature>
<dbReference type="EMBL" id="JAWLKA010000019">
    <property type="protein sequence ID" value="MDV6284550.1"/>
    <property type="molecule type" value="Genomic_DNA"/>
</dbReference>
<name>A0ABU4CLW4_RHOJO</name>
<keyword evidence="3" id="KW-0238">DNA-binding</keyword>
<keyword evidence="4" id="KW-0804">Transcription</keyword>
<feature type="signal peptide" evidence="5">
    <location>
        <begin position="1"/>
        <end position="23"/>
    </location>
</feature>
<evidence type="ECO:0000256" key="5">
    <source>
        <dbReference type="SAM" id="SignalP"/>
    </source>
</evidence>
<evidence type="ECO:0000313" key="7">
    <source>
        <dbReference type="EMBL" id="MDV6284550.1"/>
    </source>
</evidence>
<comment type="caution">
    <text evidence="7">The sequence shown here is derived from an EMBL/GenBank/DDBJ whole genome shotgun (WGS) entry which is preliminary data.</text>
</comment>
<dbReference type="Pfam" id="PF00126">
    <property type="entry name" value="HTH_1"/>
    <property type="match status" value="1"/>
</dbReference>
<dbReference type="Pfam" id="PF03466">
    <property type="entry name" value="LysR_substrate"/>
    <property type="match status" value="1"/>
</dbReference>
<dbReference type="PANTHER" id="PTHR30419">
    <property type="entry name" value="HTH-TYPE TRANSCRIPTIONAL REGULATOR YBHD"/>
    <property type="match status" value="1"/>
</dbReference>
<proteinExistence type="inferred from homology"/>
<dbReference type="InterPro" id="IPR005119">
    <property type="entry name" value="LysR_subst-bd"/>
</dbReference>
<keyword evidence="5" id="KW-0732">Signal</keyword>
<gene>
    <name evidence="7" type="ORF">R3Q59_29080</name>
</gene>